<evidence type="ECO:0000259" key="2">
    <source>
        <dbReference type="Pfam" id="PF20416"/>
    </source>
</evidence>
<evidence type="ECO:0000256" key="1">
    <source>
        <dbReference type="SAM" id="MobiDB-lite"/>
    </source>
</evidence>
<dbReference type="Pfam" id="PF20416">
    <property type="entry name" value="UTP20"/>
    <property type="match status" value="1"/>
</dbReference>
<dbReference type="SUPFAM" id="SSF48371">
    <property type="entry name" value="ARM repeat"/>
    <property type="match status" value="1"/>
</dbReference>
<protein>
    <submittedName>
        <fullName evidence="4">Uncharacterized protein</fullName>
    </submittedName>
</protein>
<dbReference type="OrthoDB" id="5871885at2759"/>
<evidence type="ECO:0000313" key="4">
    <source>
        <dbReference type="EMBL" id="CAD2148347.1"/>
    </source>
</evidence>
<proteinExistence type="predicted"/>
<dbReference type="InterPro" id="IPR057525">
    <property type="entry name" value="UTP20_C"/>
</dbReference>
<evidence type="ECO:0000259" key="3">
    <source>
        <dbReference type="Pfam" id="PF23099"/>
    </source>
</evidence>
<dbReference type="InterPro" id="IPR052575">
    <property type="entry name" value="SSU_processome_comp_20"/>
</dbReference>
<feature type="domain" description="U3 small nucleolar RNA-associated protein 20 C-terminal" evidence="3">
    <location>
        <begin position="750"/>
        <end position="944"/>
    </location>
</feature>
<sequence length="968" mass="113172">MRICKWEAFGNDQFEESFNKDGQTLQLRSESHGVPEAKTSNNKTSETLTQIGRFIGSEKALNEIVLEHIREIVEASPKAETIRKLSEWLRALSAGLRINAGGIPPLQQLNFSLNLARKSMRHMEEDKQRLNSSQHLAADKSSLRPPNCLLLPTEPKRLGVIHRIAIKSKMHIFVEFAFQILVDQLKGRSVNVETENENLNDEENTPVLNDNPTQAKEFIPLLEQFVPLLWKLSTRSMISLKLVKSITALSLRSIFYLFKWPLESLNSRLSKLFDLLFVVLNDYASLGQSGNRPTIIELHLNLFKCFTHLLRSSPIISSLNTDRLQLLLNYVETDILDQQKQTTAFNLIKAIINMKIDDEKITNIIEYLSEKSITSLSTNIRSQCRQTILLYLINHPQGMRNYEYWMEFFLNQTEYEIVDGRLSALEVVNSILSEFTEEANDRYAMLVFLKLAARLQNEDNEQCLQFIVICLRKLFTSVNESLFIDLHSAATDWLSARKPPIRVLAWRLFTQFVLSNSSHFTKHLLLKIVRKTFEEFCIEPSKFSSSDVSFDCKLSFCELLQAIAENNPEELFNGIFEFDDQLDVTKKFKKTLRKRKLKQIKKDEGTENSDIPQHNFVNFIENLEFCLLSVKQRNEQQQTSESLKLSICAATFLNTWIGHLNIREKLINLLNKRTNTDENNKIDNRLYSLCICLVSLLENGRRRRRKDEELKNKNEEEKAGDEEGEEEEENLIKEEENLEEENLVEETCEDNKIQLNQENTKEERREFWNDTLADLAIRLLTHFMLALDIPKQFEILCRRLSRICWIEAIKETGKTKKRLCIFKMMGVLVLKCDANSERFGHLVNNFLPLVYREMSDSLRISEEKNKNEDLQMLASEVGNFFRKQLGDREYSTQLAKCQREKDERKQKRREQAMAMLILNPSTAITIKQKRHLRKRTTRMRKMDEIKPYRAFKRRRREEALQRIRSEEV</sequence>
<feature type="compositionally biased region" description="Basic and acidic residues" evidence="1">
    <location>
        <begin position="706"/>
        <end position="717"/>
    </location>
</feature>
<feature type="domain" description="U3 small nucleolar RNA-associated protein 20" evidence="2">
    <location>
        <begin position="16"/>
        <end position="112"/>
    </location>
</feature>
<dbReference type="InterPro" id="IPR016024">
    <property type="entry name" value="ARM-type_fold"/>
</dbReference>
<dbReference type="GO" id="GO:0032040">
    <property type="term" value="C:small-subunit processome"/>
    <property type="evidence" value="ECO:0007669"/>
    <property type="project" value="TreeGrafter"/>
</dbReference>
<accession>A0A6V7U7C1</accession>
<gene>
    <name evidence="4" type="ORF">MENT_LOCUS9300</name>
</gene>
<evidence type="ECO:0000313" key="5">
    <source>
        <dbReference type="Proteomes" id="UP000580250"/>
    </source>
</evidence>
<dbReference type="Pfam" id="PF23099">
    <property type="entry name" value="UTP20_C"/>
    <property type="match status" value="1"/>
</dbReference>
<organism evidence="4 5">
    <name type="scientific">Meloidogyne enterolobii</name>
    <name type="common">Root-knot nematode worm</name>
    <name type="synonym">Meloidogyne mayaguensis</name>
    <dbReference type="NCBI Taxonomy" id="390850"/>
    <lineage>
        <taxon>Eukaryota</taxon>
        <taxon>Metazoa</taxon>
        <taxon>Ecdysozoa</taxon>
        <taxon>Nematoda</taxon>
        <taxon>Chromadorea</taxon>
        <taxon>Rhabditida</taxon>
        <taxon>Tylenchina</taxon>
        <taxon>Tylenchomorpha</taxon>
        <taxon>Tylenchoidea</taxon>
        <taxon>Meloidogynidae</taxon>
        <taxon>Meloidogyninae</taxon>
        <taxon>Meloidogyne</taxon>
    </lineage>
</organism>
<feature type="region of interest" description="Disordered" evidence="1">
    <location>
        <begin position="706"/>
        <end position="742"/>
    </location>
</feature>
<dbReference type="PANTHER" id="PTHR17695:SF11">
    <property type="entry name" value="SMALL SUBUNIT PROCESSOME COMPONENT 20 HOMOLOG"/>
    <property type="match status" value="1"/>
</dbReference>
<feature type="compositionally biased region" description="Acidic residues" evidence="1">
    <location>
        <begin position="718"/>
        <end position="729"/>
    </location>
</feature>
<dbReference type="Proteomes" id="UP000580250">
    <property type="component" value="Unassembled WGS sequence"/>
</dbReference>
<name>A0A6V7U7C1_MELEN</name>
<dbReference type="AlphaFoldDB" id="A0A6V7U7C1"/>
<dbReference type="PANTHER" id="PTHR17695">
    <property type="entry name" value="SMALL SUBUNIT PROCESSOME COMPONENT 20 HOMOLOG"/>
    <property type="match status" value="1"/>
</dbReference>
<dbReference type="EMBL" id="CAJEWN010000041">
    <property type="protein sequence ID" value="CAD2148347.1"/>
    <property type="molecule type" value="Genomic_DNA"/>
</dbReference>
<reference evidence="4 5" key="1">
    <citation type="submission" date="2020-08" db="EMBL/GenBank/DDBJ databases">
        <authorList>
            <person name="Koutsovoulos G."/>
            <person name="Danchin GJ E."/>
        </authorList>
    </citation>
    <scope>NUCLEOTIDE SEQUENCE [LARGE SCALE GENOMIC DNA]</scope>
</reference>
<dbReference type="InterPro" id="IPR046523">
    <property type="entry name" value="UTP20_dom"/>
</dbReference>
<comment type="caution">
    <text evidence="4">The sequence shown here is derived from an EMBL/GenBank/DDBJ whole genome shotgun (WGS) entry which is preliminary data.</text>
</comment>
<dbReference type="GO" id="GO:0030686">
    <property type="term" value="C:90S preribosome"/>
    <property type="evidence" value="ECO:0007669"/>
    <property type="project" value="TreeGrafter"/>
</dbReference>